<name>A0A835DSW9_9POAL</name>
<feature type="compositionally biased region" description="Gly residues" evidence="1">
    <location>
        <begin position="51"/>
        <end position="60"/>
    </location>
</feature>
<proteinExistence type="predicted"/>
<evidence type="ECO:0000313" key="2">
    <source>
        <dbReference type="EMBL" id="KAF8644589.1"/>
    </source>
</evidence>
<reference evidence="2" key="1">
    <citation type="submission" date="2020-07" db="EMBL/GenBank/DDBJ databases">
        <title>Genome sequence and genetic diversity analysis of an under-domesticated orphan crop, white fonio (Digitaria exilis).</title>
        <authorList>
            <person name="Bennetzen J.L."/>
            <person name="Chen S."/>
            <person name="Ma X."/>
            <person name="Wang X."/>
            <person name="Yssel A.E.J."/>
            <person name="Chaluvadi S.R."/>
            <person name="Johnson M."/>
            <person name="Gangashetty P."/>
            <person name="Hamidou F."/>
            <person name="Sanogo M.D."/>
            <person name="Zwaenepoel A."/>
            <person name="Wallace J."/>
            <person name="Van De Peer Y."/>
            <person name="Van Deynze A."/>
        </authorList>
    </citation>
    <scope>NUCLEOTIDE SEQUENCE</scope>
    <source>
        <tissue evidence="2">Leaves</tissue>
    </source>
</reference>
<comment type="caution">
    <text evidence="2">The sequence shown here is derived from an EMBL/GenBank/DDBJ whole genome shotgun (WGS) entry which is preliminary data.</text>
</comment>
<dbReference type="AlphaFoldDB" id="A0A835DSW9"/>
<dbReference type="Proteomes" id="UP000636709">
    <property type="component" value="Unassembled WGS sequence"/>
</dbReference>
<sequence length="151" mass="15853">MAGAPAAAADAVPLLLPLGDAAVVGRGVLGGWRHLAGVGGRAAGRRGVHGGGDACAGAGPGPALPRRHRQPLHRGLHHPLRRQTREEEMAVGAEQPAAFPVRRAGSGRGDWIPGPATAGHEDDVPCHRLRHAEPRPRLHLRHLRLSRVREG</sequence>
<evidence type="ECO:0000256" key="1">
    <source>
        <dbReference type="SAM" id="MobiDB-lite"/>
    </source>
</evidence>
<feature type="region of interest" description="Disordered" evidence="1">
    <location>
        <begin position="51"/>
        <end position="109"/>
    </location>
</feature>
<protein>
    <submittedName>
        <fullName evidence="2">Uncharacterized protein</fullName>
    </submittedName>
</protein>
<gene>
    <name evidence="2" type="ORF">HU200_066393</name>
</gene>
<organism evidence="2 3">
    <name type="scientific">Digitaria exilis</name>
    <dbReference type="NCBI Taxonomy" id="1010633"/>
    <lineage>
        <taxon>Eukaryota</taxon>
        <taxon>Viridiplantae</taxon>
        <taxon>Streptophyta</taxon>
        <taxon>Embryophyta</taxon>
        <taxon>Tracheophyta</taxon>
        <taxon>Spermatophyta</taxon>
        <taxon>Magnoliopsida</taxon>
        <taxon>Liliopsida</taxon>
        <taxon>Poales</taxon>
        <taxon>Poaceae</taxon>
        <taxon>PACMAD clade</taxon>
        <taxon>Panicoideae</taxon>
        <taxon>Panicodae</taxon>
        <taxon>Paniceae</taxon>
        <taxon>Anthephorinae</taxon>
        <taxon>Digitaria</taxon>
    </lineage>
</organism>
<accession>A0A835DSW9</accession>
<evidence type="ECO:0000313" key="3">
    <source>
        <dbReference type="Proteomes" id="UP000636709"/>
    </source>
</evidence>
<dbReference type="EMBL" id="JACEFO010003083">
    <property type="protein sequence ID" value="KAF8644589.1"/>
    <property type="molecule type" value="Genomic_DNA"/>
</dbReference>
<feature type="compositionally biased region" description="Basic residues" evidence="1">
    <location>
        <begin position="65"/>
        <end position="82"/>
    </location>
</feature>
<keyword evidence="3" id="KW-1185">Reference proteome</keyword>